<evidence type="ECO:0000313" key="2">
    <source>
        <dbReference type="EMBL" id="KAK0520727.1"/>
    </source>
</evidence>
<evidence type="ECO:0000313" key="3">
    <source>
        <dbReference type="Proteomes" id="UP001176521"/>
    </source>
</evidence>
<proteinExistence type="predicted"/>
<gene>
    <name evidence="2" type="ORF">OC842_007010</name>
</gene>
<organism evidence="2 3">
    <name type="scientific">Tilletia horrida</name>
    <dbReference type="NCBI Taxonomy" id="155126"/>
    <lineage>
        <taxon>Eukaryota</taxon>
        <taxon>Fungi</taxon>
        <taxon>Dikarya</taxon>
        <taxon>Basidiomycota</taxon>
        <taxon>Ustilaginomycotina</taxon>
        <taxon>Exobasidiomycetes</taxon>
        <taxon>Tilletiales</taxon>
        <taxon>Tilletiaceae</taxon>
        <taxon>Tilletia</taxon>
    </lineage>
</organism>
<dbReference type="Proteomes" id="UP001176521">
    <property type="component" value="Unassembled WGS sequence"/>
</dbReference>
<reference evidence="2" key="1">
    <citation type="journal article" date="2023" name="PhytoFront">
        <title>Draft Genome Resources of Seven Strains of Tilletia horrida, Causal Agent of Kernel Smut of Rice.</title>
        <authorList>
            <person name="Khanal S."/>
            <person name="Antony Babu S."/>
            <person name="Zhou X.G."/>
        </authorList>
    </citation>
    <scope>NUCLEOTIDE SEQUENCE</scope>
    <source>
        <strain evidence="2">TX3</strain>
    </source>
</reference>
<protein>
    <submittedName>
        <fullName evidence="2">Uncharacterized protein</fullName>
    </submittedName>
</protein>
<accession>A0AAN6G671</accession>
<name>A0AAN6G671_9BASI</name>
<feature type="region of interest" description="Disordered" evidence="1">
    <location>
        <begin position="395"/>
        <end position="426"/>
    </location>
</feature>
<keyword evidence="3" id="KW-1185">Reference proteome</keyword>
<feature type="region of interest" description="Disordered" evidence="1">
    <location>
        <begin position="446"/>
        <end position="476"/>
    </location>
</feature>
<evidence type="ECO:0000256" key="1">
    <source>
        <dbReference type="SAM" id="MobiDB-lite"/>
    </source>
</evidence>
<sequence>MNTTPENLYHALVAEPTSCEGVDENSDERIHLTLEDGLGYRCSFVKRADESLDSLITAYQVYSGLARTSINLSNKGLLLDPNALLLVQHIFNGDKLEVVINPSAAFNLRDPLLISKLLSLSPINDLGFPHDDPYGPPTQPSERQVTVILNDVWPGMAPLAITTRSLREHDANHIVQVIHEGLLGNTRLLSITTSPMATPDALFIMAEVARKEQPLSTSISSIAADVELEQVITLDIIPTDDQGKDTSDKMTLLAGQHTLVGDVKSWINERLPSLGQPLLFHEQSVLHDENDLSDKGFWPGHTYTLRLLRAKQPAWLHPPRLNHSPVPHRVPLMIRFPNLAAKGVIVRREDTLLHALRMAGYETPETLRPVFEGHRFALTDTAAHIYRVSKGHGVDIEQEQVGGSGPRLRSSRDGDGQPISTDQPPILVSQRFNRLTQETVLGCIKGQYKPAPSPRRRHPAAASRRFGAMGNRSKSA</sequence>
<dbReference type="AlphaFoldDB" id="A0AAN6G671"/>
<dbReference type="EMBL" id="JAPDMQ010000756">
    <property type="protein sequence ID" value="KAK0520727.1"/>
    <property type="molecule type" value="Genomic_DNA"/>
</dbReference>
<comment type="caution">
    <text evidence="2">The sequence shown here is derived from an EMBL/GenBank/DDBJ whole genome shotgun (WGS) entry which is preliminary data.</text>
</comment>